<name>Q482E6_COLP3</name>
<feature type="compositionally biased region" description="Polar residues" evidence="1">
    <location>
        <begin position="1"/>
        <end position="13"/>
    </location>
</feature>
<feature type="region of interest" description="Disordered" evidence="1">
    <location>
        <begin position="1"/>
        <end position="23"/>
    </location>
</feature>
<accession>Q482E6</accession>
<dbReference type="STRING" id="167879.CPS_2354"/>
<proteinExistence type="predicted"/>
<dbReference type="AlphaFoldDB" id="Q482E6"/>
<evidence type="ECO:0000256" key="1">
    <source>
        <dbReference type="SAM" id="MobiDB-lite"/>
    </source>
</evidence>
<dbReference type="KEGG" id="cps:CPS_2354"/>
<gene>
    <name evidence="2" type="ordered locus">CPS_2354</name>
</gene>
<sequence>MSYLSVTLDTFQPKNEKGPPYGSPLKCGGEIEI</sequence>
<evidence type="ECO:0000313" key="3">
    <source>
        <dbReference type="Proteomes" id="UP000000547"/>
    </source>
</evidence>
<protein>
    <submittedName>
        <fullName evidence="2">Uncharacterized protein</fullName>
    </submittedName>
</protein>
<dbReference type="EMBL" id="CP000083">
    <property type="protein sequence ID" value="AAZ27558.1"/>
    <property type="molecule type" value="Genomic_DNA"/>
</dbReference>
<reference evidence="2" key="1">
    <citation type="journal article" date="2005" name="Proc. Natl. Acad. Sci. U.S.A.">
        <title>The psychrophilic lifestyle as revealed by the genome sequence of Colwellia psychrerythraea 34H through genomic and proteomic analyses.</title>
        <authorList>
            <person name="Methe B.A."/>
            <person name="Nelson K.E."/>
            <person name="Deming J.W."/>
            <person name="Momen B."/>
            <person name="Melamud E."/>
            <person name="Zhang X."/>
            <person name="Moult J."/>
            <person name="Madupu R."/>
            <person name="Nelson W.C."/>
            <person name="Dodson R.J."/>
            <person name="Brinkac L.M."/>
            <person name="Daugherty S.C."/>
            <person name="Durkin A.S."/>
            <person name="DeBoy R.T."/>
            <person name="Kolonay J.F."/>
            <person name="Sullivan S.A."/>
            <person name="Zhou L."/>
            <person name="Davidsen T.M."/>
            <person name="Wu M."/>
            <person name="Huston A.L."/>
            <person name="Lewis M."/>
            <person name="Weaver B."/>
            <person name="Weidman J.F."/>
            <person name="Khouri H."/>
            <person name="Utterback T.R."/>
            <person name="Feldblyum T.V."/>
            <person name="Fraser C.M."/>
        </authorList>
    </citation>
    <scope>NUCLEOTIDE SEQUENCE [LARGE SCALE GENOMIC DNA]</scope>
    <source>
        <strain evidence="2">34H</strain>
    </source>
</reference>
<organism evidence="2 3">
    <name type="scientific">Colwellia psychrerythraea (strain 34H / ATCC BAA-681)</name>
    <name type="common">Vibrio psychroerythus</name>
    <dbReference type="NCBI Taxonomy" id="167879"/>
    <lineage>
        <taxon>Bacteria</taxon>
        <taxon>Pseudomonadati</taxon>
        <taxon>Pseudomonadota</taxon>
        <taxon>Gammaproteobacteria</taxon>
        <taxon>Alteromonadales</taxon>
        <taxon>Colwelliaceae</taxon>
        <taxon>Colwellia</taxon>
    </lineage>
</organism>
<dbReference type="Proteomes" id="UP000000547">
    <property type="component" value="Chromosome"/>
</dbReference>
<dbReference type="HOGENOM" id="CLU_3381357_0_0_6"/>
<evidence type="ECO:0000313" key="2">
    <source>
        <dbReference type="EMBL" id="AAZ27558.1"/>
    </source>
</evidence>